<dbReference type="GO" id="GO:0000976">
    <property type="term" value="F:transcription cis-regulatory region binding"/>
    <property type="evidence" value="ECO:0007669"/>
    <property type="project" value="TreeGrafter"/>
</dbReference>
<evidence type="ECO:0000259" key="4">
    <source>
        <dbReference type="PROSITE" id="PS50977"/>
    </source>
</evidence>
<dbReference type="InterPro" id="IPR050109">
    <property type="entry name" value="HTH-type_TetR-like_transc_reg"/>
</dbReference>
<dbReference type="PRINTS" id="PR00455">
    <property type="entry name" value="HTHTETR"/>
</dbReference>
<name>A0A1J5QH89_9ZZZZ</name>
<keyword evidence="1" id="KW-0805">Transcription regulation</keyword>
<evidence type="ECO:0000256" key="1">
    <source>
        <dbReference type="ARBA" id="ARBA00023015"/>
    </source>
</evidence>
<dbReference type="EMBL" id="MLJW01000756">
    <property type="protein sequence ID" value="OIQ82889.1"/>
    <property type="molecule type" value="Genomic_DNA"/>
</dbReference>
<organism evidence="5">
    <name type="scientific">mine drainage metagenome</name>
    <dbReference type="NCBI Taxonomy" id="410659"/>
    <lineage>
        <taxon>unclassified sequences</taxon>
        <taxon>metagenomes</taxon>
        <taxon>ecological metagenomes</taxon>
    </lineage>
</organism>
<evidence type="ECO:0000256" key="3">
    <source>
        <dbReference type="ARBA" id="ARBA00023163"/>
    </source>
</evidence>
<comment type="caution">
    <text evidence="5">The sequence shown here is derived from an EMBL/GenBank/DDBJ whole genome shotgun (WGS) entry which is preliminary data.</text>
</comment>
<keyword evidence="3" id="KW-0804">Transcription</keyword>
<dbReference type="SUPFAM" id="SSF46689">
    <property type="entry name" value="Homeodomain-like"/>
    <property type="match status" value="1"/>
</dbReference>
<evidence type="ECO:0000256" key="2">
    <source>
        <dbReference type="ARBA" id="ARBA00023125"/>
    </source>
</evidence>
<dbReference type="PROSITE" id="PS50977">
    <property type="entry name" value="HTH_TETR_2"/>
    <property type="match status" value="1"/>
</dbReference>
<dbReference type="SUPFAM" id="SSF48498">
    <property type="entry name" value="Tetracyclin repressor-like, C-terminal domain"/>
    <property type="match status" value="1"/>
</dbReference>
<gene>
    <name evidence="5" type="ORF">GALL_353110</name>
</gene>
<dbReference type="Pfam" id="PF00440">
    <property type="entry name" value="TetR_N"/>
    <property type="match status" value="1"/>
</dbReference>
<dbReference type="GO" id="GO:0003700">
    <property type="term" value="F:DNA-binding transcription factor activity"/>
    <property type="evidence" value="ECO:0007669"/>
    <property type="project" value="TreeGrafter"/>
</dbReference>
<keyword evidence="2" id="KW-0238">DNA-binding</keyword>
<dbReference type="InterPro" id="IPR001647">
    <property type="entry name" value="HTH_TetR"/>
</dbReference>
<reference evidence="5" key="1">
    <citation type="submission" date="2016-10" db="EMBL/GenBank/DDBJ databases">
        <title>Sequence of Gallionella enrichment culture.</title>
        <authorList>
            <person name="Poehlein A."/>
            <person name="Muehling M."/>
            <person name="Daniel R."/>
        </authorList>
    </citation>
    <scope>NUCLEOTIDE SEQUENCE</scope>
</reference>
<feature type="domain" description="HTH tetR-type" evidence="4">
    <location>
        <begin position="1"/>
        <end position="61"/>
    </location>
</feature>
<dbReference type="PANTHER" id="PTHR30055">
    <property type="entry name" value="HTH-TYPE TRANSCRIPTIONAL REGULATOR RUTR"/>
    <property type="match status" value="1"/>
</dbReference>
<dbReference type="Gene3D" id="1.10.357.10">
    <property type="entry name" value="Tetracycline Repressor, domain 2"/>
    <property type="match status" value="1"/>
</dbReference>
<dbReference type="PANTHER" id="PTHR30055:SF234">
    <property type="entry name" value="HTH-TYPE TRANSCRIPTIONAL REGULATOR BETI"/>
    <property type="match status" value="1"/>
</dbReference>
<dbReference type="InterPro" id="IPR009057">
    <property type="entry name" value="Homeodomain-like_sf"/>
</dbReference>
<dbReference type="AlphaFoldDB" id="A0A1J5QH89"/>
<dbReference type="InterPro" id="IPR036271">
    <property type="entry name" value="Tet_transcr_reg_TetR-rel_C_sf"/>
</dbReference>
<proteinExistence type="predicted"/>
<dbReference type="Gene3D" id="1.10.10.60">
    <property type="entry name" value="Homeodomain-like"/>
    <property type="match status" value="1"/>
</dbReference>
<accession>A0A1J5QH89</accession>
<sequence>MSTRAAIIEAAAELLAHSPSGDISTRAVCEAAGVQQPALYRLFGDKEGLLAATVDQVWDEYLGMKRSAERSVDPLEDLRSGWDSHTTFAIAHPNAYRLLFGSGAVSQAESAAEAMRLLREVLERLAAQGRLRLDPEVAACMVMAANTGVALALVLRPELYADATLSTMLRDVVHGALVSDAATASEPADSEAVAAITLRSALPATSGDLFTEREAGLLDEWLERIQSRPRPS</sequence>
<protein>
    <submittedName>
        <fullName evidence="5">Bacterial regulatory protein, tetR family</fullName>
    </submittedName>
</protein>
<evidence type="ECO:0000313" key="5">
    <source>
        <dbReference type="EMBL" id="OIQ82889.1"/>
    </source>
</evidence>